<feature type="signal peptide" evidence="1">
    <location>
        <begin position="1"/>
        <end position="21"/>
    </location>
</feature>
<dbReference type="AlphaFoldDB" id="A0A174IC20"/>
<dbReference type="Proteomes" id="UP000095576">
    <property type="component" value="Unassembled WGS sequence"/>
</dbReference>
<dbReference type="CDD" id="cd13120">
    <property type="entry name" value="BF2867_like_N"/>
    <property type="match status" value="1"/>
</dbReference>
<keyword evidence="1" id="KW-0732">Signal</keyword>
<dbReference type="Gene3D" id="2.60.40.2620">
    <property type="entry name" value="Fimbrillin-like"/>
    <property type="match status" value="1"/>
</dbReference>
<feature type="chain" id="PRO_5043136492" description="Fimbrillin family protein" evidence="1">
    <location>
        <begin position="22"/>
        <end position="386"/>
    </location>
</feature>
<dbReference type="EMBL" id="CZAP01000001">
    <property type="protein sequence ID" value="CUO84011.1"/>
    <property type="molecule type" value="Genomic_DNA"/>
</dbReference>
<proteinExistence type="predicted"/>
<gene>
    <name evidence="2" type="ORF">ERS852511_00282</name>
</gene>
<evidence type="ECO:0000256" key="1">
    <source>
        <dbReference type="SAM" id="SignalP"/>
    </source>
</evidence>
<evidence type="ECO:0000313" key="3">
    <source>
        <dbReference type="Proteomes" id="UP000095576"/>
    </source>
</evidence>
<dbReference type="Pfam" id="PF13149">
    <property type="entry name" value="Mfa_like_1"/>
    <property type="match status" value="1"/>
</dbReference>
<name>A0A174IC20_BACT4</name>
<dbReference type="PROSITE" id="PS51257">
    <property type="entry name" value="PROKAR_LIPOPROTEIN"/>
    <property type="match status" value="1"/>
</dbReference>
<accession>A0A174IC20</accession>
<protein>
    <recommendedName>
        <fullName evidence="4">Fimbrillin family protein</fullName>
    </recommendedName>
</protein>
<sequence length="386" mass="42066">MRTKNLMMAMAAFAMAGCSQNEVTDVNPDTHPTVGFDVYTGVPTRGAETTTATLKDNTKGNFGILAFYTGASNWETAKTTTQPNFMYNEKVHYDASATSWAYDNIKYWPSNPNHMISFFAYAPYEAAPAVGTNKGIVLSGKTDKGIPFIDFTLKDATKLTEMVDLVVADQHDQKYSENSGTVNFKFGHILSKVLFKVKLKNALSGNTRIFVKKLEILGTTNNGTSKFYTKAEYKNQHWQYDAANIPATDFDVANIMNVAAVSGVGDYTKTAIEATTSAKSLFKDGEFLFLIPVNDSETPGVETGTTANGEIKVRLTYDAITPDVNDPTNKYLVSETEALVDLPSGALKLGTAYTYTFNLALNPVQVTVDDAITDWKDGTSGDTGDI</sequence>
<dbReference type="InterPro" id="IPR042278">
    <property type="entry name" value="Mfa-like_1_N"/>
</dbReference>
<dbReference type="InterPro" id="IPR025049">
    <property type="entry name" value="Mfa-like_1"/>
</dbReference>
<reference evidence="2 3" key="1">
    <citation type="submission" date="2015-09" db="EMBL/GenBank/DDBJ databases">
        <authorList>
            <consortium name="Pathogen Informatics"/>
        </authorList>
    </citation>
    <scope>NUCLEOTIDE SEQUENCE [LARGE SCALE GENOMIC DNA]</scope>
    <source>
        <strain evidence="2 3">2789STDY5834899</strain>
    </source>
</reference>
<organism evidence="2 3">
    <name type="scientific">Bacteroides thetaiotaomicron</name>
    <dbReference type="NCBI Taxonomy" id="818"/>
    <lineage>
        <taxon>Bacteria</taxon>
        <taxon>Pseudomonadati</taxon>
        <taxon>Bacteroidota</taxon>
        <taxon>Bacteroidia</taxon>
        <taxon>Bacteroidales</taxon>
        <taxon>Bacteroidaceae</taxon>
        <taxon>Bacteroides</taxon>
    </lineage>
</organism>
<dbReference type="RefSeq" id="WP_055298377.1">
    <property type="nucleotide sequence ID" value="NZ_CAXSTA010000015.1"/>
</dbReference>
<evidence type="ECO:0000313" key="2">
    <source>
        <dbReference type="EMBL" id="CUO84011.1"/>
    </source>
</evidence>
<evidence type="ECO:0008006" key="4">
    <source>
        <dbReference type="Google" id="ProtNLM"/>
    </source>
</evidence>